<dbReference type="PANTHER" id="PTHR40448:SF1">
    <property type="entry name" value="TWO-COMPONENT SENSOR HISTIDINE KINASE"/>
    <property type="match status" value="1"/>
</dbReference>
<accession>A0A6L8XZ75</accession>
<evidence type="ECO:0000313" key="2">
    <source>
        <dbReference type="EMBL" id="MZS91112.1"/>
    </source>
</evidence>
<sequence>MYINETIFGILEKSCKFSVNEHNAALYRQQSQTNLDNLLVLSEALNNQNAFLHDYKQHLSVISQLLYEKKYDQVQELLSSISNECYVTLYRFKTNNQIIDAILNQKFIQASNKNVILDVRATDLSQVNIDAYYLITIMSNAIDNAIEASQKVGIQQIVSIKLSIEQYLFIFSVINPTEEPVVIIENNIKTTKDDKLIHGNGLKNIALALQKCDGDYELGYENGYFQFTAFIRLENKM</sequence>
<dbReference type="AlphaFoldDB" id="A0A6L8XZ75"/>
<dbReference type="Pfam" id="PF14501">
    <property type="entry name" value="HATPase_c_5"/>
    <property type="match status" value="1"/>
</dbReference>
<organism evidence="2 3">
    <name type="scientific">Blautia wexlerae</name>
    <dbReference type="NCBI Taxonomy" id="418240"/>
    <lineage>
        <taxon>Bacteria</taxon>
        <taxon>Bacillati</taxon>
        <taxon>Bacillota</taxon>
        <taxon>Clostridia</taxon>
        <taxon>Lachnospirales</taxon>
        <taxon>Lachnospiraceae</taxon>
        <taxon>Blautia</taxon>
    </lineage>
</organism>
<dbReference type="Proteomes" id="UP000477156">
    <property type="component" value="Unassembled WGS sequence"/>
</dbReference>
<protein>
    <submittedName>
        <fullName evidence="2">GHKL domain-containing protein</fullName>
    </submittedName>
</protein>
<feature type="domain" description="Sensor histidine kinase NatK-like C-terminal" evidence="1">
    <location>
        <begin position="134"/>
        <end position="228"/>
    </location>
</feature>
<comment type="caution">
    <text evidence="2">The sequence shown here is derived from an EMBL/GenBank/DDBJ whole genome shotgun (WGS) entry which is preliminary data.</text>
</comment>
<dbReference type="EMBL" id="WWVF01000072">
    <property type="protein sequence ID" value="MZS91112.1"/>
    <property type="molecule type" value="Genomic_DNA"/>
</dbReference>
<evidence type="ECO:0000259" key="1">
    <source>
        <dbReference type="Pfam" id="PF14501"/>
    </source>
</evidence>
<reference evidence="2 3" key="1">
    <citation type="journal article" date="2019" name="Nat. Med.">
        <title>A library of human gut bacterial isolates paired with longitudinal multiomics data enables mechanistic microbiome research.</title>
        <authorList>
            <person name="Poyet M."/>
            <person name="Groussin M."/>
            <person name="Gibbons S.M."/>
            <person name="Avila-Pacheco J."/>
            <person name="Jiang X."/>
            <person name="Kearney S.M."/>
            <person name="Perrotta A.R."/>
            <person name="Berdy B."/>
            <person name="Zhao S."/>
            <person name="Lieberman T.D."/>
            <person name="Swanson P.K."/>
            <person name="Smith M."/>
            <person name="Roesemann S."/>
            <person name="Alexander J.E."/>
            <person name="Rich S.A."/>
            <person name="Livny J."/>
            <person name="Vlamakis H."/>
            <person name="Clish C."/>
            <person name="Bullock K."/>
            <person name="Deik A."/>
            <person name="Scott J."/>
            <person name="Pierce K.A."/>
            <person name="Xavier R.J."/>
            <person name="Alm E.J."/>
        </authorList>
    </citation>
    <scope>NUCLEOTIDE SEQUENCE [LARGE SCALE GENOMIC DNA]</scope>
    <source>
        <strain evidence="2 3">BIOML-A12</strain>
    </source>
</reference>
<dbReference type="SUPFAM" id="SSF55874">
    <property type="entry name" value="ATPase domain of HSP90 chaperone/DNA topoisomerase II/histidine kinase"/>
    <property type="match status" value="1"/>
</dbReference>
<evidence type="ECO:0000313" key="3">
    <source>
        <dbReference type="Proteomes" id="UP000477156"/>
    </source>
</evidence>
<dbReference type="PANTHER" id="PTHR40448">
    <property type="entry name" value="TWO-COMPONENT SENSOR HISTIDINE KINASE"/>
    <property type="match status" value="1"/>
</dbReference>
<name>A0A6L8XZ75_9FIRM</name>
<dbReference type="RefSeq" id="WP_161276669.1">
    <property type="nucleotide sequence ID" value="NZ_WWUZ01000073.1"/>
</dbReference>
<gene>
    <name evidence="2" type="ORF">GT712_19235</name>
</gene>
<dbReference type="Gene3D" id="3.30.565.10">
    <property type="entry name" value="Histidine kinase-like ATPase, C-terminal domain"/>
    <property type="match status" value="1"/>
</dbReference>
<dbReference type="InterPro" id="IPR032834">
    <property type="entry name" value="NatK-like_C"/>
</dbReference>
<dbReference type="GO" id="GO:0042802">
    <property type="term" value="F:identical protein binding"/>
    <property type="evidence" value="ECO:0007669"/>
    <property type="project" value="TreeGrafter"/>
</dbReference>
<dbReference type="InterPro" id="IPR036890">
    <property type="entry name" value="HATPase_C_sf"/>
</dbReference>
<proteinExistence type="predicted"/>